<comment type="caution">
    <text evidence="2">The sequence shown here is derived from an EMBL/GenBank/DDBJ whole genome shotgun (WGS) entry which is preliminary data.</text>
</comment>
<dbReference type="AlphaFoldDB" id="A0A2T5C0E3"/>
<dbReference type="InterPro" id="IPR006522">
    <property type="entry name" value="Phage_virion_morphogenesis"/>
</dbReference>
<dbReference type="RefSeq" id="WP_170111378.1">
    <property type="nucleotide sequence ID" value="NZ_QAAD01000011.1"/>
</dbReference>
<evidence type="ECO:0000313" key="2">
    <source>
        <dbReference type="EMBL" id="PTN08055.1"/>
    </source>
</evidence>
<protein>
    <submittedName>
        <fullName evidence="2">Virion morphogenesis family protein</fullName>
    </submittedName>
</protein>
<feature type="compositionally biased region" description="Polar residues" evidence="1">
    <location>
        <begin position="71"/>
        <end position="83"/>
    </location>
</feature>
<accession>A0A2T5C0E3</accession>
<evidence type="ECO:0000256" key="1">
    <source>
        <dbReference type="SAM" id="MobiDB-lite"/>
    </source>
</evidence>
<name>A0A2T5C0E3_9BACT</name>
<sequence>MAEIQTRLPQALKRFPGIAKVEGLRFIADNFKHQGFEAKTGQYKKWRKKKKGKKPTLIGEKRGGAMRRSWQGKSSDTQAEFTSQLPYTEVHNDGLRAGRPPGFDMPERRMIGDSEALNDRIGRKLDQVAEDIFK</sequence>
<evidence type="ECO:0000313" key="3">
    <source>
        <dbReference type="Proteomes" id="UP000243525"/>
    </source>
</evidence>
<gene>
    <name evidence="2" type="ORF">C8N47_11195</name>
</gene>
<organism evidence="2 3">
    <name type="scientific">Mangrovibacterium marinum</name>
    <dbReference type="NCBI Taxonomy" id="1639118"/>
    <lineage>
        <taxon>Bacteria</taxon>
        <taxon>Pseudomonadati</taxon>
        <taxon>Bacteroidota</taxon>
        <taxon>Bacteroidia</taxon>
        <taxon>Marinilabiliales</taxon>
        <taxon>Prolixibacteraceae</taxon>
        <taxon>Mangrovibacterium</taxon>
    </lineage>
</organism>
<feature type="region of interest" description="Disordered" evidence="1">
    <location>
        <begin position="42"/>
        <end position="83"/>
    </location>
</feature>
<keyword evidence="3" id="KW-1185">Reference proteome</keyword>
<feature type="compositionally biased region" description="Basic residues" evidence="1">
    <location>
        <begin position="42"/>
        <end position="54"/>
    </location>
</feature>
<reference evidence="2 3" key="1">
    <citation type="submission" date="2018-04" db="EMBL/GenBank/DDBJ databases">
        <title>Genomic Encyclopedia of Archaeal and Bacterial Type Strains, Phase II (KMG-II): from individual species to whole genera.</title>
        <authorList>
            <person name="Goeker M."/>
        </authorList>
    </citation>
    <scope>NUCLEOTIDE SEQUENCE [LARGE SCALE GENOMIC DNA]</scope>
    <source>
        <strain evidence="2 3">DSM 28823</strain>
    </source>
</reference>
<dbReference type="EMBL" id="QAAD01000011">
    <property type="protein sequence ID" value="PTN08055.1"/>
    <property type="molecule type" value="Genomic_DNA"/>
</dbReference>
<proteinExistence type="predicted"/>
<dbReference type="Proteomes" id="UP000243525">
    <property type="component" value="Unassembled WGS sequence"/>
</dbReference>
<dbReference type="Pfam" id="PF05069">
    <property type="entry name" value="Phage_tail_S"/>
    <property type="match status" value="1"/>
</dbReference>